<reference evidence="1 2" key="2">
    <citation type="journal article" date="2020" name="Antonie Van Leeuwenhoek">
        <title>Phylogenomic characterisation of a novel corynebacterial species pathogenic to animals.</title>
        <authorList>
            <person name="Moller J."/>
            <person name="Musella L."/>
            <person name="Melnikov V."/>
            <person name="Geissdorfer W."/>
            <person name="Burkovski A."/>
            <person name="Sangal V."/>
        </authorList>
    </citation>
    <scope>NUCLEOTIDE SEQUENCE [LARGE SCALE GENOMIC DNA]</scope>
    <source>
        <strain evidence="1 2">PO100/5</strain>
    </source>
</reference>
<reference evidence="1 2" key="1">
    <citation type="journal article" date="2014" name="BMC Vet. Res.">
        <title>First report of Corynebacterium pseudotuberculosis from caseous lymphadenitis lesions in Black Alentejano pig (Sus scrofa domesticus).</title>
        <authorList>
            <person name="Oliveira M."/>
            <person name="Barroco C."/>
            <person name="Mottola C."/>
            <person name="Santos R."/>
            <person name="Lemsaddek A."/>
            <person name="Tavares L."/>
            <person name="Semedo-Lemsaddek T."/>
        </authorList>
    </citation>
    <scope>NUCLEOTIDE SEQUENCE [LARGE SCALE GENOMIC DNA]</scope>
    <source>
        <strain evidence="1 2">PO100/5</strain>
    </source>
</reference>
<dbReference type="RefSeq" id="WP_087454755.1">
    <property type="nucleotide sequence ID" value="NZ_CP080459.1"/>
</dbReference>
<dbReference type="Proteomes" id="UP000195652">
    <property type="component" value="Chromosome"/>
</dbReference>
<dbReference type="KEGG" id="csil:CBE74_11660"/>
<keyword evidence="2" id="KW-1185">Reference proteome</keyword>
<dbReference type="EMBL" id="CP021417">
    <property type="protein sequence ID" value="ARU46983.2"/>
    <property type="molecule type" value="Genomic_DNA"/>
</dbReference>
<proteinExistence type="predicted"/>
<reference evidence="1 2" key="3">
    <citation type="journal article" date="2020" name="Int. J. Syst. Evol. Microbiol.">
        <title>Corynebacterium silvaticum sp. nov., a unique group of NTTB corynebacteria in wild boar and roe deer.</title>
        <authorList>
            <person name="Dangel A."/>
            <person name="Berger A."/>
            <person name="Rau J."/>
            <person name="Eisenberg T."/>
            <person name="Kampfer P."/>
            <person name="Margos G."/>
            <person name="Contzen M."/>
            <person name="Busse H.J."/>
            <person name="Konrad R."/>
            <person name="Peters M."/>
            <person name="Sting R."/>
            <person name="Sing A."/>
        </authorList>
    </citation>
    <scope>NUCLEOTIDE SEQUENCE [LARGE SCALE GENOMIC DNA]</scope>
    <source>
        <strain evidence="1 2">PO100/5</strain>
    </source>
</reference>
<evidence type="ECO:0000313" key="1">
    <source>
        <dbReference type="EMBL" id="ARU46983.2"/>
    </source>
</evidence>
<sequence length="344" mass="36098">MIPSCSRRKALLVGVTTCLCCTSSGIAAAMPTIPDNPSLFSSGPVAESPRITVTDEAGNPLRGPVHRGDVIVVHGTGFSPQANRGGFPIPIPPGVPNGVYAVYSAFPDAWKPSEGAPGSARKHPHNRMAWVMPDGTLDAIPTIPFDFRRSIARESQRMNPDGSFHARLVVDPPETVPGNNWGVYVYAAAGSVNPAEEFYVPIPYSPEPGPNTPAEPTPDLRFSAEILKKLTTAAGGGLALADGALLAGNDVAFSKNEAQSSDGIVRFRGAVTATAKYNVVEIAAANPWLEPRGNGRWALTLDVSTASNVGKDIMQRREVGIVHGIHGVQDVFAGPIAIGKIALS</sequence>
<evidence type="ECO:0000313" key="2">
    <source>
        <dbReference type="Proteomes" id="UP000195652"/>
    </source>
</evidence>
<organism evidence="1 2">
    <name type="scientific">Corynebacterium silvaticum</name>
    <dbReference type="NCBI Taxonomy" id="2320431"/>
    <lineage>
        <taxon>Bacteria</taxon>
        <taxon>Bacillati</taxon>
        <taxon>Actinomycetota</taxon>
        <taxon>Actinomycetes</taxon>
        <taxon>Mycobacteriales</taxon>
        <taxon>Corynebacteriaceae</taxon>
        <taxon>Corynebacterium</taxon>
    </lineage>
</organism>
<gene>
    <name evidence="1" type="ORF">CBE74_11660</name>
</gene>
<protein>
    <submittedName>
        <fullName evidence="1">HtaA protein</fullName>
    </submittedName>
</protein>
<dbReference type="AlphaFoldDB" id="A0A7Y4P9V5"/>
<dbReference type="OrthoDB" id="7210788at2"/>
<reference evidence="1 2" key="4">
    <citation type="journal article" date="2020" name="PLoS ONE">
        <title>Taxonomic classification of strain PO100/5 shows a broader geographic distribution and genetic markers of the recently described Corynebacterium silvaticum.</title>
        <authorList>
            <person name="Viana M.V.C."/>
            <person name="Profeta R."/>
            <person name="da Silva A.L."/>
            <person name="Hurtado R."/>
            <person name="Cerqueira J.C."/>
            <person name="Ribeiro B.F.S."/>
            <person name="Almeida M.O."/>
            <person name="Morais-Rodrigues F."/>
            <person name="Soares S.C."/>
            <person name="Oliveira M."/>
            <person name="Tavares L."/>
            <person name="Figueiredo H."/>
            <person name="Wattam A.R."/>
            <person name="Barh D."/>
            <person name="Ghosh P."/>
            <person name="Silva A."/>
            <person name="Azevedo V."/>
        </authorList>
    </citation>
    <scope>NUCLEOTIDE SEQUENCE [LARGE SCALE GENOMIC DNA]</scope>
    <source>
        <strain evidence="1 2">PO100/5</strain>
    </source>
</reference>
<name>A0A7Y4P9V5_9CORY</name>
<accession>A0A7Y4P9V5</accession>